<feature type="transmembrane region" description="Helical" evidence="6">
    <location>
        <begin position="229"/>
        <end position="252"/>
    </location>
</feature>
<keyword evidence="5 6" id="KW-0472">Membrane</keyword>
<feature type="transmembrane region" description="Helical" evidence="6">
    <location>
        <begin position="363"/>
        <end position="383"/>
    </location>
</feature>
<dbReference type="InterPro" id="IPR035681">
    <property type="entry name" value="ComA-like_MBL"/>
</dbReference>
<dbReference type="InterPro" id="IPR036866">
    <property type="entry name" value="RibonucZ/Hydroxyglut_hydro"/>
</dbReference>
<dbReference type="InterPro" id="IPR004797">
    <property type="entry name" value="Competence_ComEC/Rec2"/>
</dbReference>
<dbReference type="PANTHER" id="PTHR30619:SF1">
    <property type="entry name" value="RECOMBINATION PROTEIN 2"/>
    <property type="match status" value="1"/>
</dbReference>
<evidence type="ECO:0000256" key="6">
    <source>
        <dbReference type="SAM" id="Phobius"/>
    </source>
</evidence>
<dbReference type="InterPro" id="IPR052159">
    <property type="entry name" value="Competence_DNA_uptake"/>
</dbReference>
<dbReference type="EMBL" id="JABFTT010000005">
    <property type="protein sequence ID" value="MCE8020078.1"/>
    <property type="molecule type" value="Genomic_DNA"/>
</dbReference>
<feature type="transmembrane region" description="Helical" evidence="6">
    <location>
        <begin position="264"/>
        <end position="280"/>
    </location>
</feature>
<comment type="subcellular location">
    <subcellularLocation>
        <location evidence="1">Cell membrane</location>
        <topology evidence="1">Multi-pass membrane protein</topology>
    </subcellularLocation>
</comment>
<sequence>MAMPLALAALVGVGLGHWAPAALFEGWALCLLFLLGRGQWRAAGLVVAIFFTSSQVLLAKGAVLPDGLLRADLSLTGRIESVEDEERLSRLMVRVESCRPLDLARLPCDALRRVRLSFYQAPEIRAGERWAMTVRLRPPAGFANPGTFDYGAWLWREGIQATGYVRSEPAAERLERAPISLRQRALGYLDEQELSPRTRRWLAALTLGAGDRLARDDWDLLNASGTTHLVVISGLHVGLVAAFALLMGRGLARLVMPRRWRMTVWPWWLAGAAAIGYAWLAGLQPPAMRAMIMTLVGLWVASGRHAPGPWQAWWLALGVVVLVDPLSAWRPGLWLSFLAVALLILIWQGRVRPRGMLGWGWGLLRTQVLLAPLMAAAVLLAFARLAPAAPLVNLVAVPLVSTVLVPLGLLGWLLAPVPLLGTLCWWLFERSTQLLVGLLELAVDNLPLWWPSPEQVVPLALMLGLVALLWSLPGLVRTLRVGATLLLIPAMLGLSTPVPEPGTLRIRIQDVGQGQLIELRSASYRLLYDTGPRFASGFAPLSSLWPAGQYFDDVMVSHDDLDHAGGVAVLDERHSVGRFLAPPGESIGVPFDNCLRGQAWQRDGVSYRVLWPPEETAELSSNDRSCVLEVTAGDDRLLLTGDVGREIERLFLLDVELPVTLLVAGHHGSRSSSGPQLVQVLAPQTVVYSTARHSAFGHPHDEVVRRFRRAGSCQWSTALDGAVTLWLGRAEGLALYAARDMPWRRGGVEGRCHAVESRH</sequence>
<evidence type="ECO:0000256" key="3">
    <source>
        <dbReference type="ARBA" id="ARBA00022692"/>
    </source>
</evidence>
<dbReference type="InterPro" id="IPR025405">
    <property type="entry name" value="DUF4131"/>
</dbReference>
<evidence type="ECO:0000256" key="4">
    <source>
        <dbReference type="ARBA" id="ARBA00022989"/>
    </source>
</evidence>
<evidence type="ECO:0000259" key="7">
    <source>
        <dbReference type="SMART" id="SM00849"/>
    </source>
</evidence>
<dbReference type="InterPro" id="IPR004477">
    <property type="entry name" value="ComEC_N"/>
</dbReference>
<name>A0ABS9AEE2_9GAMM</name>
<gene>
    <name evidence="8" type="ORF">HOP51_08105</name>
</gene>
<evidence type="ECO:0000256" key="1">
    <source>
        <dbReference type="ARBA" id="ARBA00004651"/>
    </source>
</evidence>
<dbReference type="PANTHER" id="PTHR30619">
    <property type="entry name" value="DNA INTERNALIZATION/COMPETENCE PROTEIN COMEC/REC2"/>
    <property type="match status" value="1"/>
</dbReference>
<dbReference type="CDD" id="cd07731">
    <property type="entry name" value="ComA-like_MBL-fold"/>
    <property type="match status" value="1"/>
</dbReference>
<dbReference type="NCBIfam" id="TIGR00361">
    <property type="entry name" value="ComEC_Rec2"/>
    <property type="match status" value="1"/>
</dbReference>
<dbReference type="Proteomes" id="UP001320122">
    <property type="component" value="Unassembled WGS sequence"/>
</dbReference>
<keyword evidence="9" id="KW-1185">Reference proteome</keyword>
<accession>A0ABS9AEE2</accession>
<evidence type="ECO:0000313" key="8">
    <source>
        <dbReference type="EMBL" id="MCE8020078.1"/>
    </source>
</evidence>
<keyword evidence="3 6" id="KW-0812">Transmembrane</keyword>
<dbReference type="SUPFAM" id="SSF56281">
    <property type="entry name" value="Metallo-hydrolase/oxidoreductase"/>
    <property type="match status" value="1"/>
</dbReference>
<evidence type="ECO:0000256" key="5">
    <source>
        <dbReference type="ARBA" id="ARBA00023136"/>
    </source>
</evidence>
<comment type="caution">
    <text evidence="8">The sequence shown here is derived from an EMBL/GenBank/DDBJ whole genome shotgun (WGS) entry which is preliminary data.</text>
</comment>
<dbReference type="RefSeq" id="WP_234273445.1">
    <property type="nucleotide sequence ID" value="NZ_JABFTT010000005.1"/>
</dbReference>
<dbReference type="Pfam" id="PF00753">
    <property type="entry name" value="Lactamase_B"/>
    <property type="match status" value="1"/>
</dbReference>
<dbReference type="SMART" id="SM00849">
    <property type="entry name" value="Lactamase_B"/>
    <property type="match status" value="1"/>
</dbReference>
<reference evidence="8 9" key="1">
    <citation type="journal article" date="2021" name="Front. Microbiol.">
        <title>Aerobic Denitrification and Heterotrophic Sulfur Oxidation in the Genus Halomonas Revealed by Six Novel Species Characterizations and Genome-Based Analysis.</title>
        <authorList>
            <person name="Wang L."/>
            <person name="Shao Z."/>
        </authorList>
    </citation>
    <scope>NUCLEOTIDE SEQUENCE [LARGE SCALE GENOMIC DNA]</scope>
    <source>
        <strain evidence="8 9">MCCC 1A11036</strain>
    </source>
</reference>
<feature type="transmembrane region" description="Helical" evidence="6">
    <location>
        <begin position="333"/>
        <end position="351"/>
    </location>
</feature>
<dbReference type="Pfam" id="PF13567">
    <property type="entry name" value="DUF4131"/>
    <property type="match status" value="1"/>
</dbReference>
<proteinExistence type="predicted"/>
<dbReference type="Pfam" id="PF03772">
    <property type="entry name" value="Competence"/>
    <property type="match status" value="1"/>
</dbReference>
<feature type="transmembrane region" description="Helical" evidence="6">
    <location>
        <begin position="456"/>
        <end position="476"/>
    </location>
</feature>
<dbReference type="NCBIfam" id="TIGR00360">
    <property type="entry name" value="ComEC_N-term"/>
    <property type="match status" value="1"/>
</dbReference>
<dbReference type="Gene3D" id="3.60.15.10">
    <property type="entry name" value="Ribonuclease Z/Hydroxyacylglutathione hydrolase-like"/>
    <property type="match status" value="1"/>
</dbReference>
<feature type="transmembrane region" description="Helical" evidence="6">
    <location>
        <begin position="310"/>
        <end position="327"/>
    </location>
</feature>
<keyword evidence="4 6" id="KW-1133">Transmembrane helix</keyword>
<feature type="domain" description="Metallo-beta-lactamase" evidence="7">
    <location>
        <begin position="513"/>
        <end position="692"/>
    </location>
</feature>
<dbReference type="InterPro" id="IPR001279">
    <property type="entry name" value="Metallo-B-lactamas"/>
</dbReference>
<protein>
    <submittedName>
        <fullName evidence="8">DNA internalization-related competence protein ComEC/Rec2</fullName>
    </submittedName>
</protein>
<evidence type="ECO:0000256" key="2">
    <source>
        <dbReference type="ARBA" id="ARBA00022475"/>
    </source>
</evidence>
<organism evidence="8 9">
    <name type="scientific">Billgrantia zhangzhouensis</name>
    <dbReference type="NCBI Taxonomy" id="2733481"/>
    <lineage>
        <taxon>Bacteria</taxon>
        <taxon>Pseudomonadati</taxon>
        <taxon>Pseudomonadota</taxon>
        <taxon>Gammaproteobacteria</taxon>
        <taxon>Oceanospirillales</taxon>
        <taxon>Halomonadaceae</taxon>
        <taxon>Billgrantia</taxon>
    </lineage>
</organism>
<keyword evidence="2" id="KW-1003">Cell membrane</keyword>
<evidence type="ECO:0000313" key="9">
    <source>
        <dbReference type="Proteomes" id="UP001320122"/>
    </source>
</evidence>